<dbReference type="Pfam" id="PF02826">
    <property type="entry name" value="2-Hacid_dh_C"/>
    <property type="match status" value="1"/>
</dbReference>
<keyword evidence="8" id="KW-1185">Reference proteome</keyword>
<protein>
    <recommendedName>
        <fullName evidence="1">malate dehydrogenase</fullName>
        <ecNumber evidence="1">1.1.1.37</ecNumber>
    </recommendedName>
</protein>
<evidence type="ECO:0000256" key="3">
    <source>
        <dbReference type="ARBA" id="ARBA00023002"/>
    </source>
</evidence>
<organism evidence="7 8">
    <name type="scientific">Aspergillus pseudocaelatus</name>
    <dbReference type="NCBI Taxonomy" id="1825620"/>
    <lineage>
        <taxon>Eukaryota</taxon>
        <taxon>Fungi</taxon>
        <taxon>Dikarya</taxon>
        <taxon>Ascomycota</taxon>
        <taxon>Pezizomycotina</taxon>
        <taxon>Eurotiomycetes</taxon>
        <taxon>Eurotiomycetidae</taxon>
        <taxon>Eurotiales</taxon>
        <taxon>Aspergillaceae</taxon>
        <taxon>Aspergillus</taxon>
        <taxon>Aspergillus subgen. Circumdati</taxon>
    </lineage>
</organism>
<evidence type="ECO:0000313" key="8">
    <source>
        <dbReference type="Proteomes" id="UP000325395"/>
    </source>
</evidence>
<dbReference type="InterPro" id="IPR006140">
    <property type="entry name" value="D-isomer_DH_NAD-bd"/>
</dbReference>
<dbReference type="InterPro" id="IPR036291">
    <property type="entry name" value="NAD(P)-bd_dom_sf"/>
</dbReference>
<dbReference type="Proteomes" id="UP000325395">
    <property type="component" value="Unassembled WGS sequence"/>
</dbReference>
<dbReference type="InterPro" id="IPR015955">
    <property type="entry name" value="Lactate_DH/Glyco_Ohase_4_C"/>
</dbReference>
<feature type="domain" description="Lactate/malate dehydrogenase C-terminal" evidence="6">
    <location>
        <begin position="40"/>
        <end position="137"/>
    </location>
</feature>
<dbReference type="InterPro" id="IPR029753">
    <property type="entry name" value="D-isomer_DH_CS"/>
</dbReference>
<dbReference type="InterPro" id="IPR022383">
    <property type="entry name" value="Lactate/malate_DH_C"/>
</dbReference>
<dbReference type="PROSITE" id="PS00671">
    <property type="entry name" value="D_2_HYDROXYACID_DH_3"/>
    <property type="match status" value="1"/>
</dbReference>
<evidence type="ECO:0000256" key="1">
    <source>
        <dbReference type="ARBA" id="ARBA00012995"/>
    </source>
</evidence>
<name>A0ABQ6X5H5_9EURO</name>
<proteinExistence type="predicted"/>
<dbReference type="Pfam" id="PF02866">
    <property type="entry name" value="Ldh_1_C"/>
    <property type="match status" value="1"/>
</dbReference>
<evidence type="ECO:0000259" key="6">
    <source>
        <dbReference type="Pfam" id="PF02866"/>
    </source>
</evidence>
<evidence type="ECO:0000256" key="4">
    <source>
        <dbReference type="ARBA" id="ARBA00023027"/>
    </source>
</evidence>
<reference evidence="7 8" key="1">
    <citation type="submission" date="2019-04" db="EMBL/GenBank/DDBJ databases">
        <authorList>
            <consortium name="DOE Joint Genome Institute"/>
            <person name="Mondo S."/>
            <person name="Kjaerbolling I."/>
            <person name="Vesth T."/>
            <person name="Frisvad J.C."/>
            <person name="Nybo J.L."/>
            <person name="Theobald S."/>
            <person name="Kildgaard S."/>
            <person name="Isbrandt T."/>
            <person name="Kuo A."/>
            <person name="Sato A."/>
            <person name="Lyhne E.K."/>
            <person name="Kogle M.E."/>
            <person name="Wiebenga A."/>
            <person name="Kun R.S."/>
            <person name="Lubbers R.J."/>
            <person name="Makela M.R."/>
            <person name="Barry K."/>
            <person name="Chovatia M."/>
            <person name="Clum A."/>
            <person name="Daum C."/>
            <person name="Haridas S."/>
            <person name="He G."/>
            <person name="LaButti K."/>
            <person name="Lipzen A."/>
            <person name="Riley R."/>
            <person name="Salamov A."/>
            <person name="Simmons B.A."/>
            <person name="Magnuson J.K."/>
            <person name="Henrissat B."/>
            <person name="Mortensen U.H."/>
            <person name="Larsen T.O."/>
            <person name="Devries R.P."/>
            <person name="Grigoriev I.V."/>
            <person name="Machida M."/>
            <person name="Baker S.E."/>
            <person name="Andersen M.R."/>
            <person name="Cantor M.N."/>
            <person name="Hua S.X."/>
        </authorList>
    </citation>
    <scope>NUCLEOTIDE SEQUENCE [LARGE SCALE GENOMIC DNA]</scope>
    <source>
        <strain evidence="7 8">CBS 117616</strain>
    </source>
</reference>
<dbReference type="PANTHER" id="PTHR11540">
    <property type="entry name" value="MALATE AND LACTATE DEHYDROGENASE"/>
    <property type="match status" value="1"/>
</dbReference>
<dbReference type="SUPFAM" id="SSF56327">
    <property type="entry name" value="LDH C-terminal domain-like"/>
    <property type="match status" value="1"/>
</dbReference>
<dbReference type="EMBL" id="ML735688">
    <property type="protein sequence ID" value="KAE8423436.1"/>
    <property type="molecule type" value="Genomic_DNA"/>
</dbReference>
<dbReference type="SUPFAM" id="SSF51735">
    <property type="entry name" value="NAD(P)-binding Rossmann-fold domains"/>
    <property type="match status" value="1"/>
</dbReference>
<feature type="domain" description="D-isomer specific 2-hydroxyacid dehydrogenase NAD-binding" evidence="5">
    <location>
        <begin position="1"/>
        <end position="33"/>
    </location>
</feature>
<evidence type="ECO:0000313" key="7">
    <source>
        <dbReference type="EMBL" id="KAE8423436.1"/>
    </source>
</evidence>
<keyword evidence="4" id="KW-0520">NAD</keyword>
<keyword evidence="2" id="KW-0816">Tricarboxylic acid cycle</keyword>
<evidence type="ECO:0000259" key="5">
    <source>
        <dbReference type="Pfam" id="PF02826"/>
    </source>
</evidence>
<accession>A0ABQ6X5H5</accession>
<dbReference type="PANTHER" id="PTHR11540:SF16">
    <property type="entry name" value="MALATE DEHYDROGENASE, MITOCHONDRIAL"/>
    <property type="match status" value="1"/>
</dbReference>
<dbReference type="EC" id="1.1.1.37" evidence="1"/>
<sequence>MKTGVVIINSARGAIVDEVAMVDALESNRIAVAIKGTPIIDLDDQTLPAVINRVQFGDDEIVKSKQGSGSVTTCMAYAGFRFVKAILAAKGGNTLTEEAYVYLPGASGSQKITAELGVNHFALKIELCKMGAVRALPMGKSVQE</sequence>
<gene>
    <name evidence="7" type="ORF">BDV36DRAFT_290117</name>
</gene>
<keyword evidence="3" id="KW-0560">Oxidoreductase</keyword>
<dbReference type="Gene3D" id="3.90.110.10">
    <property type="entry name" value="Lactate dehydrogenase/glycoside hydrolase, family 4, C-terminal"/>
    <property type="match status" value="1"/>
</dbReference>
<evidence type="ECO:0000256" key="2">
    <source>
        <dbReference type="ARBA" id="ARBA00022532"/>
    </source>
</evidence>